<protein>
    <submittedName>
        <fullName evidence="4">Acetyltransferase (GNAT) family protein</fullName>
    </submittedName>
</protein>
<name>A0ABT1I9X3_9PSEU</name>
<reference evidence="4 5" key="1">
    <citation type="submission" date="2022-06" db="EMBL/GenBank/DDBJ databases">
        <title>Genomic Encyclopedia of Archaeal and Bacterial Type Strains, Phase II (KMG-II): from individual species to whole genera.</title>
        <authorList>
            <person name="Goeker M."/>
        </authorList>
    </citation>
    <scope>NUCLEOTIDE SEQUENCE [LARGE SCALE GENOMIC DNA]</scope>
    <source>
        <strain evidence="4 5">DSM 44255</strain>
    </source>
</reference>
<dbReference type="Proteomes" id="UP001205185">
    <property type="component" value="Unassembled WGS sequence"/>
</dbReference>
<dbReference type="InterPro" id="IPR000182">
    <property type="entry name" value="GNAT_dom"/>
</dbReference>
<dbReference type="EMBL" id="JAMTCO010000005">
    <property type="protein sequence ID" value="MCP2269432.1"/>
    <property type="molecule type" value="Genomic_DNA"/>
</dbReference>
<feature type="domain" description="N-acetyltransferase" evidence="3">
    <location>
        <begin position="161"/>
        <end position="305"/>
    </location>
</feature>
<dbReference type="Gene3D" id="3.40.630.30">
    <property type="match status" value="1"/>
</dbReference>
<dbReference type="PROSITE" id="PS51186">
    <property type="entry name" value="GNAT"/>
    <property type="match status" value="1"/>
</dbReference>
<proteinExistence type="predicted"/>
<accession>A0ABT1I9X3</accession>
<organism evidence="4 5">
    <name type="scientific">Actinokineospora diospyrosa</name>
    <dbReference type="NCBI Taxonomy" id="103728"/>
    <lineage>
        <taxon>Bacteria</taxon>
        <taxon>Bacillati</taxon>
        <taxon>Actinomycetota</taxon>
        <taxon>Actinomycetes</taxon>
        <taxon>Pseudonocardiales</taxon>
        <taxon>Pseudonocardiaceae</taxon>
        <taxon>Actinokineospora</taxon>
    </lineage>
</organism>
<evidence type="ECO:0000259" key="3">
    <source>
        <dbReference type="PROSITE" id="PS51186"/>
    </source>
</evidence>
<evidence type="ECO:0000313" key="5">
    <source>
        <dbReference type="Proteomes" id="UP001205185"/>
    </source>
</evidence>
<keyword evidence="2" id="KW-0012">Acyltransferase</keyword>
<evidence type="ECO:0000256" key="2">
    <source>
        <dbReference type="ARBA" id="ARBA00023315"/>
    </source>
</evidence>
<keyword evidence="5" id="KW-1185">Reference proteome</keyword>
<dbReference type="Pfam" id="PF00583">
    <property type="entry name" value="Acetyltransf_1"/>
    <property type="match status" value="1"/>
</dbReference>
<dbReference type="SUPFAM" id="SSF55729">
    <property type="entry name" value="Acyl-CoA N-acyltransferases (Nat)"/>
    <property type="match status" value="1"/>
</dbReference>
<comment type="caution">
    <text evidence="4">The sequence shown here is derived from an EMBL/GenBank/DDBJ whole genome shotgun (WGS) entry which is preliminary data.</text>
</comment>
<gene>
    <name evidence="4" type="ORF">LV75_001921</name>
</gene>
<keyword evidence="1" id="KW-0808">Transferase</keyword>
<dbReference type="InterPro" id="IPR050832">
    <property type="entry name" value="Bact_Acetyltransf"/>
</dbReference>
<evidence type="ECO:0000313" key="4">
    <source>
        <dbReference type="EMBL" id="MCP2269432.1"/>
    </source>
</evidence>
<evidence type="ECO:0000256" key="1">
    <source>
        <dbReference type="ARBA" id="ARBA00022679"/>
    </source>
</evidence>
<dbReference type="InterPro" id="IPR016181">
    <property type="entry name" value="Acyl_CoA_acyltransferase"/>
</dbReference>
<sequence length="306" mass="32831">MLLDGVKNSVAGVGWVGEYGAMRIERYADVHAFWGVVEGFYAADPVRHTVPMTVLSRLLALGEPPAGIVLLTVHEGEEVVGAAFQYGAWPMSLSGLPVRTHEVVVGYLLRQGVVLRRALGPRDVADNFIEVWTKAAGVDVKRLLSERLFRLEGLVEPSVAGAGRFGTVDDVELLGRWCSEFSDEALGDDEGLPDPVEFARDALAGGRGAAIWVDGDPVAMALATKPVSGMSRIGPVYTPKEYRGRGYGSAVTAAAVTWAVERGARDVLLFADLDNPVANSIYQRLGFRPVFEAVEATFTGRNTLGS</sequence>
<dbReference type="PANTHER" id="PTHR43877">
    <property type="entry name" value="AMINOALKYLPHOSPHONATE N-ACETYLTRANSFERASE-RELATED-RELATED"/>
    <property type="match status" value="1"/>
</dbReference>